<evidence type="ECO:0000256" key="12">
    <source>
        <dbReference type="ARBA" id="ARBA00032932"/>
    </source>
</evidence>
<evidence type="ECO:0000256" key="6">
    <source>
        <dbReference type="ARBA" id="ARBA00022692"/>
    </source>
</evidence>
<keyword evidence="16" id="KW-1185">Reference proteome</keyword>
<keyword evidence="10 14" id="KW-0046">Antibiotic resistance</keyword>
<evidence type="ECO:0000313" key="16">
    <source>
        <dbReference type="Proteomes" id="UP000598227"/>
    </source>
</evidence>
<name>A0ABR9GKN7_9HYPH</name>
<keyword evidence="8 14" id="KW-1133">Transmembrane helix</keyword>
<keyword evidence="9 14" id="KW-0472">Membrane</keyword>
<dbReference type="PANTHER" id="PTHR30622:SF3">
    <property type="entry name" value="UNDECAPRENYL-DIPHOSPHATASE"/>
    <property type="match status" value="1"/>
</dbReference>
<dbReference type="EC" id="3.6.1.27" evidence="3 14"/>
<evidence type="ECO:0000256" key="9">
    <source>
        <dbReference type="ARBA" id="ARBA00023136"/>
    </source>
</evidence>
<comment type="catalytic activity">
    <reaction evidence="13 14">
        <text>di-trans,octa-cis-undecaprenyl diphosphate + H2O = di-trans,octa-cis-undecaprenyl phosphate + phosphate + H(+)</text>
        <dbReference type="Rhea" id="RHEA:28094"/>
        <dbReference type="ChEBI" id="CHEBI:15377"/>
        <dbReference type="ChEBI" id="CHEBI:15378"/>
        <dbReference type="ChEBI" id="CHEBI:43474"/>
        <dbReference type="ChEBI" id="CHEBI:58405"/>
        <dbReference type="ChEBI" id="CHEBI:60392"/>
        <dbReference type="EC" id="3.6.1.27"/>
    </reaction>
</comment>
<dbReference type="InterPro" id="IPR003824">
    <property type="entry name" value="UppP"/>
</dbReference>
<feature type="transmembrane region" description="Helical" evidence="14">
    <location>
        <begin position="112"/>
        <end position="129"/>
    </location>
</feature>
<comment type="subcellular location">
    <subcellularLocation>
        <location evidence="1 14">Cell membrane</location>
        <topology evidence="1 14">Multi-pass membrane protein</topology>
    </subcellularLocation>
</comment>
<dbReference type="NCBIfam" id="TIGR00753">
    <property type="entry name" value="undec_PP_bacA"/>
    <property type="match status" value="1"/>
</dbReference>
<evidence type="ECO:0000256" key="3">
    <source>
        <dbReference type="ARBA" id="ARBA00012374"/>
    </source>
</evidence>
<keyword evidence="6 14" id="KW-0812">Transmembrane</keyword>
<keyword evidence="14" id="KW-0961">Cell wall biogenesis/degradation</keyword>
<feature type="transmembrane region" description="Helical" evidence="14">
    <location>
        <begin position="48"/>
        <end position="70"/>
    </location>
</feature>
<evidence type="ECO:0000256" key="8">
    <source>
        <dbReference type="ARBA" id="ARBA00022989"/>
    </source>
</evidence>
<feature type="transmembrane region" description="Helical" evidence="14">
    <location>
        <begin position="250"/>
        <end position="267"/>
    </location>
</feature>
<keyword evidence="7 14" id="KW-0378">Hydrolase</keyword>
<dbReference type="PANTHER" id="PTHR30622">
    <property type="entry name" value="UNDECAPRENYL-DIPHOSPHATASE"/>
    <property type="match status" value="1"/>
</dbReference>
<evidence type="ECO:0000256" key="7">
    <source>
        <dbReference type="ARBA" id="ARBA00022801"/>
    </source>
</evidence>
<dbReference type="NCBIfam" id="NF001390">
    <property type="entry name" value="PRK00281.1-4"/>
    <property type="match status" value="1"/>
</dbReference>
<keyword evidence="14" id="KW-0133">Cell shape</keyword>
<reference evidence="15 16" key="1">
    <citation type="submission" date="2020-09" db="EMBL/GenBank/DDBJ databases">
        <title>Draft Genome Sequence of Aminobacter carboxidus type strain DSM 1086, a soil Gram-negative carboxydobacterium.</title>
        <authorList>
            <person name="Turrini P."/>
            <person name="Tescari M."/>
            <person name="Artuso I."/>
            <person name="Lugli G.A."/>
            <person name="Frangipani E."/>
            <person name="Ventura M."/>
            <person name="Visca P."/>
        </authorList>
    </citation>
    <scope>NUCLEOTIDE SEQUENCE [LARGE SCALE GENOMIC DNA]</scope>
    <source>
        <strain evidence="15 16">DSM 1086</strain>
    </source>
</reference>
<dbReference type="RefSeq" id="WP_192566133.1">
    <property type="nucleotide sequence ID" value="NZ_JACZEP010000002.1"/>
</dbReference>
<evidence type="ECO:0000256" key="10">
    <source>
        <dbReference type="ARBA" id="ARBA00023251"/>
    </source>
</evidence>
<comment type="miscellaneous">
    <text evidence="14">Bacitracin is thought to be involved in the inhibition of peptidoglycan synthesis by sequestering undecaprenyl diphosphate, thereby reducing the pool of lipid carrier available.</text>
</comment>
<accession>A0ABR9GKN7</accession>
<evidence type="ECO:0000256" key="11">
    <source>
        <dbReference type="ARBA" id="ARBA00032707"/>
    </source>
</evidence>
<evidence type="ECO:0000256" key="5">
    <source>
        <dbReference type="ARBA" id="ARBA00022475"/>
    </source>
</evidence>
<gene>
    <name evidence="14" type="primary">uppP</name>
    <name evidence="15" type="ORF">IHE39_08055</name>
</gene>
<protein>
    <recommendedName>
        <fullName evidence="4 14">Undecaprenyl-diphosphatase</fullName>
        <ecNumber evidence="3 14">3.6.1.27</ecNumber>
    </recommendedName>
    <alternativeName>
        <fullName evidence="12 14">Bacitracin resistance protein</fullName>
    </alternativeName>
    <alternativeName>
        <fullName evidence="11 14">Undecaprenyl pyrophosphate phosphatase</fullName>
    </alternativeName>
</protein>
<evidence type="ECO:0000313" key="15">
    <source>
        <dbReference type="EMBL" id="MBE1204235.1"/>
    </source>
</evidence>
<evidence type="ECO:0000256" key="14">
    <source>
        <dbReference type="HAMAP-Rule" id="MF_01006"/>
    </source>
</evidence>
<feature type="transmembrane region" description="Helical" evidence="14">
    <location>
        <begin position="82"/>
        <end position="100"/>
    </location>
</feature>
<dbReference type="GO" id="GO:0050380">
    <property type="term" value="F:undecaprenyl-diphosphatase activity"/>
    <property type="evidence" value="ECO:0007669"/>
    <property type="project" value="UniProtKB-EC"/>
</dbReference>
<comment type="function">
    <text evidence="14">Catalyzes the dephosphorylation of undecaprenyl diphosphate (UPP). Confers resistance to bacitracin.</text>
</comment>
<evidence type="ECO:0000256" key="13">
    <source>
        <dbReference type="ARBA" id="ARBA00047594"/>
    </source>
</evidence>
<sequence>MDSQTIIDALLLGLLEGLTEFIPVSSTGHILLAGHFLGFNSTGKTFEILIQLGAILAILSVYAAKLWQMLTTLPSDPKTQRFVAGILIAFLPAAIVGALAHDFIKTVLFESPRLICVMLILGGLVLLFLDKLDLKPRYGDVTNFPLSVYLKIGLFQCLAMIPGTSRSGATIVGSLLMGVEKRAAAEFSFFLAMPTMAGAFAYDLYKNRDILSAADLPVIGIGFLAAFFTALFVVRHLLDYVSRNGYALFGWWRLLVGGVGLFALMVWG</sequence>
<dbReference type="HAMAP" id="MF_01006">
    <property type="entry name" value="Undec_diphosphatase"/>
    <property type="match status" value="1"/>
</dbReference>
<keyword evidence="5 14" id="KW-1003">Cell membrane</keyword>
<keyword evidence="14" id="KW-0573">Peptidoglycan synthesis</keyword>
<feature type="transmembrane region" description="Helical" evidence="14">
    <location>
        <begin position="216"/>
        <end position="238"/>
    </location>
</feature>
<evidence type="ECO:0000256" key="4">
    <source>
        <dbReference type="ARBA" id="ARBA00021581"/>
    </source>
</evidence>
<comment type="caution">
    <text evidence="15">The sequence shown here is derived from an EMBL/GenBank/DDBJ whole genome shotgun (WGS) entry which is preliminary data.</text>
</comment>
<organism evidence="15 16">
    <name type="scientific">Aminobacter carboxidus</name>
    <dbReference type="NCBI Taxonomy" id="376165"/>
    <lineage>
        <taxon>Bacteria</taxon>
        <taxon>Pseudomonadati</taxon>
        <taxon>Pseudomonadota</taxon>
        <taxon>Alphaproteobacteria</taxon>
        <taxon>Hyphomicrobiales</taxon>
        <taxon>Phyllobacteriaceae</taxon>
        <taxon>Aminobacter</taxon>
    </lineage>
</organism>
<dbReference type="EMBL" id="JACZEP010000002">
    <property type="protein sequence ID" value="MBE1204235.1"/>
    <property type="molecule type" value="Genomic_DNA"/>
</dbReference>
<dbReference type="Proteomes" id="UP000598227">
    <property type="component" value="Unassembled WGS sequence"/>
</dbReference>
<proteinExistence type="inferred from homology"/>
<dbReference type="NCBIfam" id="NF001389">
    <property type="entry name" value="PRK00281.1-2"/>
    <property type="match status" value="1"/>
</dbReference>
<evidence type="ECO:0000256" key="2">
    <source>
        <dbReference type="ARBA" id="ARBA00010621"/>
    </source>
</evidence>
<evidence type="ECO:0000256" key="1">
    <source>
        <dbReference type="ARBA" id="ARBA00004651"/>
    </source>
</evidence>
<feature type="transmembrane region" description="Helical" evidence="14">
    <location>
        <begin position="183"/>
        <end position="204"/>
    </location>
</feature>
<comment type="similarity">
    <text evidence="2 14">Belongs to the UppP family.</text>
</comment>
<dbReference type="Pfam" id="PF02673">
    <property type="entry name" value="BacA"/>
    <property type="match status" value="1"/>
</dbReference>